<keyword evidence="6 8" id="KW-0472">Membrane</keyword>
<comment type="caution">
    <text evidence="11">The sequence shown here is derived from an EMBL/GenBank/DDBJ whole genome shotgun (WGS) entry which is preliminary data.</text>
</comment>
<feature type="region of interest" description="Disordered" evidence="7">
    <location>
        <begin position="543"/>
        <end position="567"/>
    </location>
</feature>
<dbReference type="Proteomes" id="UP000528457">
    <property type="component" value="Unassembled WGS sequence"/>
</dbReference>
<evidence type="ECO:0000256" key="6">
    <source>
        <dbReference type="ARBA" id="ARBA00023136"/>
    </source>
</evidence>
<feature type="transmembrane region" description="Helical" evidence="8">
    <location>
        <begin position="142"/>
        <end position="170"/>
    </location>
</feature>
<protein>
    <submittedName>
        <fullName evidence="11">ATP-binding cassette subfamily C protein EexD</fullName>
    </submittedName>
</protein>
<dbReference type="InterPro" id="IPR027417">
    <property type="entry name" value="P-loop_NTPase"/>
</dbReference>
<dbReference type="PANTHER" id="PTHR24221:SF654">
    <property type="entry name" value="ATP-BINDING CASSETTE SUB-FAMILY B MEMBER 6"/>
    <property type="match status" value="1"/>
</dbReference>
<evidence type="ECO:0000313" key="12">
    <source>
        <dbReference type="Proteomes" id="UP000528457"/>
    </source>
</evidence>
<evidence type="ECO:0000259" key="9">
    <source>
        <dbReference type="PROSITE" id="PS50893"/>
    </source>
</evidence>
<feature type="domain" description="ABC transmembrane type-1" evidence="10">
    <location>
        <begin position="21"/>
        <end position="293"/>
    </location>
</feature>
<dbReference type="Pfam" id="PF00005">
    <property type="entry name" value="ABC_tran"/>
    <property type="match status" value="1"/>
</dbReference>
<dbReference type="PROSITE" id="PS50929">
    <property type="entry name" value="ABC_TM1F"/>
    <property type="match status" value="1"/>
</dbReference>
<keyword evidence="5 8" id="KW-1133">Transmembrane helix</keyword>
<dbReference type="InterPro" id="IPR011527">
    <property type="entry name" value="ABC1_TM_dom"/>
</dbReference>
<dbReference type="InterPro" id="IPR036640">
    <property type="entry name" value="ABC1_TM_sf"/>
</dbReference>
<dbReference type="PANTHER" id="PTHR24221">
    <property type="entry name" value="ATP-BINDING CASSETTE SUB-FAMILY B"/>
    <property type="match status" value="1"/>
</dbReference>
<feature type="domain" description="ABC transporter" evidence="9">
    <location>
        <begin position="329"/>
        <end position="564"/>
    </location>
</feature>
<keyword evidence="3" id="KW-0547">Nucleotide-binding</keyword>
<dbReference type="PROSITE" id="PS00211">
    <property type="entry name" value="ABC_TRANSPORTER_1"/>
    <property type="match status" value="1"/>
</dbReference>
<evidence type="ECO:0000256" key="2">
    <source>
        <dbReference type="ARBA" id="ARBA00022692"/>
    </source>
</evidence>
<dbReference type="InterPro" id="IPR003593">
    <property type="entry name" value="AAA+_ATPase"/>
</dbReference>
<feature type="transmembrane region" description="Helical" evidence="8">
    <location>
        <begin position="55"/>
        <end position="75"/>
    </location>
</feature>
<evidence type="ECO:0000259" key="10">
    <source>
        <dbReference type="PROSITE" id="PS50929"/>
    </source>
</evidence>
<dbReference type="InterPro" id="IPR010128">
    <property type="entry name" value="ATPase_T1SS_PrtD-like"/>
</dbReference>
<dbReference type="RefSeq" id="WP_166852432.1">
    <property type="nucleotide sequence ID" value="NZ_JAAONY010000001.1"/>
</dbReference>
<dbReference type="GO" id="GO:0005886">
    <property type="term" value="C:plasma membrane"/>
    <property type="evidence" value="ECO:0007669"/>
    <property type="project" value="UniProtKB-SubCell"/>
</dbReference>
<dbReference type="GO" id="GO:0034040">
    <property type="term" value="F:ATPase-coupled lipid transmembrane transporter activity"/>
    <property type="evidence" value="ECO:0007669"/>
    <property type="project" value="TreeGrafter"/>
</dbReference>
<evidence type="ECO:0000256" key="7">
    <source>
        <dbReference type="SAM" id="MobiDB-lite"/>
    </source>
</evidence>
<dbReference type="InterPro" id="IPR017871">
    <property type="entry name" value="ABC_transporter-like_CS"/>
</dbReference>
<keyword evidence="12" id="KW-1185">Reference proteome</keyword>
<keyword evidence="4 11" id="KW-0067">ATP-binding</keyword>
<evidence type="ECO:0000256" key="8">
    <source>
        <dbReference type="SAM" id="Phobius"/>
    </source>
</evidence>
<reference evidence="11 12" key="1">
    <citation type="submission" date="2020-08" db="EMBL/GenBank/DDBJ databases">
        <title>Genomic Encyclopedia of Type Strains, Phase IV (KMG-IV): sequencing the most valuable type-strain genomes for metagenomic binning, comparative biology and taxonomic classification.</title>
        <authorList>
            <person name="Goeker M."/>
        </authorList>
    </citation>
    <scope>NUCLEOTIDE SEQUENCE [LARGE SCALE GENOMIC DNA]</scope>
    <source>
        <strain evidence="11 12">DSM 22368</strain>
    </source>
</reference>
<dbReference type="GO" id="GO:0016887">
    <property type="term" value="F:ATP hydrolysis activity"/>
    <property type="evidence" value="ECO:0007669"/>
    <property type="project" value="InterPro"/>
</dbReference>
<sequence>MESRSLVRTAYDGLKRSLAYVFLFSFCVNLLLLVPPIYMLQLYSRVITTENLDALLLFTVVALFLMVCMAFFDWIRSQMLIRLGNHFEDNLLESLYRYNFFQKVNRIRDEDKLNGLSELESIKRFITGPNIIAFFDVPWIPVFLIALFAFHFLIGLFALSCVLLLMAIAFGNEYLSRSLPAYDAKSPRQLQANLHNSDAAIAMGMMPALVKRWKTSRRSQSMQSAELDIYTSSFSTVSKHLRLIAQSAILGLGAYLLIKQEISLGLMIASSILLGRSMAPIEQVVRSWSSFVQVRRDFRLLDRVLQNGPNCYCAETMQLTHRPFEAGVIHAQNISVSAPASGFISLRDASFQLPPGTVTAITGESGVGKSSLLKSIIGIWPVHEGRLKIDDVDMSNCDERYRQRFFGYLPQDVQLFDGSIAENIARFAEVEPAKVIKAAREAGLHSLILRLPRAYETLIGSEGMSLSGGQRQRIALARALYNDPQIVVLDEPNANLDRFGEQCLHRAIDHLKQKGKTVIIVSHRPSILNHVDQVFHISDGQMTHVPREDANTTTRKQNKPISELEHA</sequence>
<dbReference type="AlphaFoldDB" id="A0A7X0MWP2"/>
<feature type="transmembrane region" description="Helical" evidence="8">
    <location>
        <begin position="20"/>
        <end position="43"/>
    </location>
</feature>
<dbReference type="GO" id="GO:0140359">
    <property type="term" value="F:ABC-type transporter activity"/>
    <property type="evidence" value="ECO:0007669"/>
    <property type="project" value="InterPro"/>
</dbReference>
<dbReference type="SUPFAM" id="SSF52540">
    <property type="entry name" value="P-loop containing nucleoside triphosphate hydrolases"/>
    <property type="match status" value="1"/>
</dbReference>
<name>A0A7X0MWP2_9GAMM</name>
<dbReference type="Gene3D" id="1.20.1560.10">
    <property type="entry name" value="ABC transporter type 1, transmembrane domain"/>
    <property type="match status" value="1"/>
</dbReference>
<dbReference type="GO" id="GO:0030256">
    <property type="term" value="C:type I protein secretion system complex"/>
    <property type="evidence" value="ECO:0007669"/>
    <property type="project" value="InterPro"/>
</dbReference>
<dbReference type="NCBIfam" id="TIGR01842">
    <property type="entry name" value="type_I_sec_PrtD"/>
    <property type="match status" value="1"/>
</dbReference>
<dbReference type="InterPro" id="IPR039421">
    <property type="entry name" value="Type_1_exporter"/>
</dbReference>
<dbReference type="SMART" id="SM00382">
    <property type="entry name" value="AAA"/>
    <property type="match status" value="1"/>
</dbReference>
<dbReference type="InParanoid" id="A0A7X0MWP2"/>
<evidence type="ECO:0000256" key="1">
    <source>
        <dbReference type="ARBA" id="ARBA00004651"/>
    </source>
</evidence>
<dbReference type="GO" id="GO:0005524">
    <property type="term" value="F:ATP binding"/>
    <property type="evidence" value="ECO:0007669"/>
    <property type="project" value="UniProtKB-KW"/>
</dbReference>
<dbReference type="Gene3D" id="3.40.50.300">
    <property type="entry name" value="P-loop containing nucleotide triphosphate hydrolases"/>
    <property type="match status" value="1"/>
</dbReference>
<keyword evidence="2 8" id="KW-0812">Transmembrane</keyword>
<dbReference type="SUPFAM" id="SSF90123">
    <property type="entry name" value="ABC transporter transmembrane region"/>
    <property type="match status" value="1"/>
</dbReference>
<evidence type="ECO:0000256" key="4">
    <source>
        <dbReference type="ARBA" id="ARBA00022840"/>
    </source>
</evidence>
<dbReference type="InterPro" id="IPR003439">
    <property type="entry name" value="ABC_transporter-like_ATP-bd"/>
</dbReference>
<evidence type="ECO:0000256" key="5">
    <source>
        <dbReference type="ARBA" id="ARBA00022989"/>
    </source>
</evidence>
<dbReference type="EMBL" id="JACHHT010000001">
    <property type="protein sequence ID" value="MBB6520037.1"/>
    <property type="molecule type" value="Genomic_DNA"/>
</dbReference>
<gene>
    <name evidence="11" type="ORF">HNR48_000315</name>
</gene>
<dbReference type="GO" id="GO:0030253">
    <property type="term" value="P:protein secretion by the type I secretion system"/>
    <property type="evidence" value="ECO:0007669"/>
    <property type="project" value="InterPro"/>
</dbReference>
<dbReference type="PROSITE" id="PS50893">
    <property type="entry name" value="ABC_TRANSPORTER_2"/>
    <property type="match status" value="1"/>
</dbReference>
<proteinExistence type="predicted"/>
<comment type="subcellular location">
    <subcellularLocation>
        <location evidence="1">Cell membrane</location>
        <topology evidence="1">Multi-pass membrane protein</topology>
    </subcellularLocation>
</comment>
<evidence type="ECO:0000256" key="3">
    <source>
        <dbReference type="ARBA" id="ARBA00022741"/>
    </source>
</evidence>
<organism evidence="11 12">
    <name type="scientific">Pseudoteredinibacter isoporae</name>
    <dbReference type="NCBI Taxonomy" id="570281"/>
    <lineage>
        <taxon>Bacteria</taxon>
        <taxon>Pseudomonadati</taxon>
        <taxon>Pseudomonadota</taxon>
        <taxon>Gammaproteobacteria</taxon>
        <taxon>Cellvibrionales</taxon>
        <taxon>Cellvibrionaceae</taxon>
        <taxon>Pseudoteredinibacter</taxon>
    </lineage>
</organism>
<accession>A0A7X0MWP2</accession>
<evidence type="ECO:0000313" key="11">
    <source>
        <dbReference type="EMBL" id="MBB6520037.1"/>
    </source>
</evidence>